<gene>
    <name evidence="3" type="ORF">WKW77_17350</name>
</gene>
<keyword evidence="1" id="KW-0597">Phosphoprotein</keyword>
<feature type="domain" description="Response regulatory" evidence="2">
    <location>
        <begin position="1"/>
        <end position="107"/>
    </location>
</feature>
<dbReference type="InterPro" id="IPR001789">
    <property type="entry name" value="Sig_transdc_resp-reg_receiver"/>
</dbReference>
<protein>
    <submittedName>
        <fullName evidence="3">Response regulator</fullName>
    </submittedName>
</protein>
<proteinExistence type="predicted"/>
<evidence type="ECO:0000256" key="1">
    <source>
        <dbReference type="PROSITE-ProRule" id="PRU00169"/>
    </source>
</evidence>
<dbReference type="Gene3D" id="3.40.50.2300">
    <property type="match status" value="1"/>
</dbReference>
<reference evidence="3 4" key="1">
    <citation type="submission" date="2024-03" db="EMBL/GenBank/DDBJ databases">
        <title>Novel species of the genus Variovorax.</title>
        <authorList>
            <person name="Liu Q."/>
            <person name="Xin Y.-H."/>
        </authorList>
    </citation>
    <scope>NUCLEOTIDE SEQUENCE [LARGE SCALE GENOMIC DNA]</scope>
    <source>
        <strain evidence="3 4">KACC 18899</strain>
    </source>
</reference>
<dbReference type="Pfam" id="PF00072">
    <property type="entry name" value="Response_reg"/>
    <property type="match status" value="1"/>
</dbReference>
<dbReference type="Proteomes" id="UP001365846">
    <property type="component" value="Unassembled WGS sequence"/>
</dbReference>
<evidence type="ECO:0000259" key="2">
    <source>
        <dbReference type="PROSITE" id="PS50110"/>
    </source>
</evidence>
<dbReference type="PROSITE" id="PS50110">
    <property type="entry name" value="RESPONSE_REGULATORY"/>
    <property type="match status" value="1"/>
</dbReference>
<organism evidence="3 4">
    <name type="scientific">Variovorax ureilyticus</name>
    <dbReference type="NCBI Taxonomy" id="1836198"/>
    <lineage>
        <taxon>Bacteria</taxon>
        <taxon>Pseudomonadati</taxon>
        <taxon>Pseudomonadota</taxon>
        <taxon>Betaproteobacteria</taxon>
        <taxon>Burkholderiales</taxon>
        <taxon>Comamonadaceae</taxon>
        <taxon>Variovorax</taxon>
    </lineage>
</organism>
<dbReference type="EMBL" id="JBBKZU010000007">
    <property type="protein sequence ID" value="MEJ8812854.1"/>
    <property type="molecule type" value="Genomic_DNA"/>
</dbReference>
<feature type="modified residue" description="4-aspartylphosphate" evidence="1">
    <location>
        <position position="42"/>
    </location>
</feature>
<keyword evidence="4" id="KW-1185">Reference proteome</keyword>
<evidence type="ECO:0000313" key="4">
    <source>
        <dbReference type="Proteomes" id="UP001365846"/>
    </source>
</evidence>
<sequence>MWAHQLRSTRPEASAAASQADDAAAALKLLDAHPDVALLLTDVVMPEVNGHKLAEEALRRGPGLRVLFTTGNTRDAAAHHGVLDPGVQLIGKPFTVEELATRVRECRMRPPRRAAASS</sequence>
<evidence type="ECO:0000313" key="3">
    <source>
        <dbReference type="EMBL" id="MEJ8812854.1"/>
    </source>
</evidence>
<accession>A0ABU8VIY0</accession>
<dbReference type="SUPFAM" id="SSF52172">
    <property type="entry name" value="CheY-like"/>
    <property type="match status" value="1"/>
</dbReference>
<name>A0ABU8VIY0_9BURK</name>
<dbReference type="RefSeq" id="WP_340358370.1">
    <property type="nucleotide sequence ID" value="NZ_JBBKZU010000007.1"/>
</dbReference>
<comment type="caution">
    <text evidence="3">The sequence shown here is derived from an EMBL/GenBank/DDBJ whole genome shotgun (WGS) entry which is preliminary data.</text>
</comment>
<dbReference type="InterPro" id="IPR011006">
    <property type="entry name" value="CheY-like_superfamily"/>
</dbReference>